<reference evidence="2 3" key="1">
    <citation type="submission" date="2019-09" db="EMBL/GenBank/DDBJ databases">
        <title>Salinarimonas rosea gen. nov., sp. nov., a new member of the a-2 subgroup of the Proteobacteria.</title>
        <authorList>
            <person name="Liu J."/>
        </authorList>
    </citation>
    <scope>NUCLEOTIDE SEQUENCE [LARGE SCALE GENOMIC DNA]</scope>
    <source>
        <strain evidence="2 3">BN140002</strain>
    </source>
</reference>
<dbReference type="OrthoDB" id="465874at2"/>
<feature type="transmembrane region" description="Helical" evidence="1">
    <location>
        <begin position="272"/>
        <end position="291"/>
    </location>
</feature>
<feature type="transmembrane region" description="Helical" evidence="1">
    <location>
        <begin position="245"/>
        <end position="266"/>
    </location>
</feature>
<keyword evidence="1" id="KW-0472">Membrane</keyword>
<organism evidence="2 3">
    <name type="scientific">Salinarimonas soli</name>
    <dbReference type="NCBI Taxonomy" id="1638099"/>
    <lineage>
        <taxon>Bacteria</taxon>
        <taxon>Pseudomonadati</taxon>
        <taxon>Pseudomonadota</taxon>
        <taxon>Alphaproteobacteria</taxon>
        <taxon>Hyphomicrobiales</taxon>
        <taxon>Salinarimonadaceae</taxon>
        <taxon>Salinarimonas</taxon>
    </lineage>
</organism>
<evidence type="ECO:0008006" key="4">
    <source>
        <dbReference type="Google" id="ProtNLM"/>
    </source>
</evidence>
<dbReference type="Proteomes" id="UP000323142">
    <property type="component" value="Unassembled WGS sequence"/>
</dbReference>
<evidence type="ECO:0000256" key="1">
    <source>
        <dbReference type="SAM" id="Phobius"/>
    </source>
</evidence>
<feature type="transmembrane region" description="Helical" evidence="1">
    <location>
        <begin position="442"/>
        <end position="460"/>
    </location>
</feature>
<name>A0A5B2VS08_9HYPH</name>
<dbReference type="EMBL" id="VUOA01000009">
    <property type="protein sequence ID" value="KAA2241126.1"/>
    <property type="molecule type" value="Genomic_DNA"/>
</dbReference>
<proteinExistence type="predicted"/>
<reference evidence="2 3" key="2">
    <citation type="submission" date="2019-09" db="EMBL/GenBank/DDBJ databases">
        <authorList>
            <person name="Jin C."/>
        </authorList>
    </citation>
    <scope>NUCLEOTIDE SEQUENCE [LARGE SCALE GENOMIC DNA]</scope>
    <source>
        <strain evidence="2 3">BN140002</strain>
    </source>
</reference>
<dbReference type="AlphaFoldDB" id="A0A5B2VS08"/>
<feature type="transmembrane region" description="Helical" evidence="1">
    <location>
        <begin position="90"/>
        <end position="107"/>
    </location>
</feature>
<feature type="transmembrane region" description="Helical" evidence="1">
    <location>
        <begin position="60"/>
        <end position="78"/>
    </location>
</feature>
<comment type="caution">
    <text evidence="2">The sequence shown here is derived from an EMBL/GenBank/DDBJ whole genome shotgun (WGS) entry which is preliminary data.</text>
</comment>
<accession>A0A5B2VS08</accession>
<protein>
    <recommendedName>
        <fullName evidence="4">Haloacid dehalogenase-like hydrolase</fullName>
    </recommendedName>
</protein>
<keyword evidence="3" id="KW-1185">Reference proteome</keyword>
<keyword evidence="1" id="KW-0812">Transmembrane</keyword>
<feature type="transmembrane region" description="Helical" evidence="1">
    <location>
        <begin position="360"/>
        <end position="380"/>
    </location>
</feature>
<feature type="transmembrane region" description="Helical" evidence="1">
    <location>
        <begin position="401"/>
        <end position="422"/>
    </location>
</feature>
<dbReference type="RefSeq" id="WP_149815907.1">
    <property type="nucleotide sequence ID" value="NZ_VUOA01000009.1"/>
</dbReference>
<keyword evidence="1" id="KW-1133">Transmembrane helix</keyword>
<gene>
    <name evidence="2" type="ORF">F0L46_04835</name>
</gene>
<evidence type="ECO:0000313" key="3">
    <source>
        <dbReference type="Proteomes" id="UP000323142"/>
    </source>
</evidence>
<feature type="transmembrane region" description="Helical" evidence="1">
    <location>
        <begin position="322"/>
        <end position="340"/>
    </location>
</feature>
<evidence type="ECO:0000313" key="2">
    <source>
        <dbReference type="EMBL" id="KAA2241126.1"/>
    </source>
</evidence>
<sequence length="502" mass="56166">MQTSLSREIGPPSSEVRPEDAVRAAVAQAEPGTLVLVNFDETLWLRNSTEEYLRALRPRLLAVLILGIIDLLRPWLMMHGADKRRLHRDWIRVATTSILLPWSLLLWRSAARTRAAALANRTLVAALATRADLDIQVVTLGFDRLVNPLLRRILPTARLGACDRLWSVQRARDGGKFNATQASVGPERISRAIVITNSEEDAPLLSACAQPFLIRWPEARFKPAFSHSYLPFAYTELGKRAGQRYILRHVVLEDVALLCIASAWLMPHPLPGAISLLILHLCFWLVYEIGYAENDLVSTKYEAKPNLPPTAAEQGKRMHAGMAWLTALLASAPAILLLIVENRSALPLVSDIESVPLAFMAAFAIWSAYLLASRAAYWVYNRVATQPRTYLYPVLQIFRTVGYGVLVPLNLLGVQLLLAHALVRWVPYLNYRYVGHHWPGPVRLLTLAVFLIFCVGGFALEGWSFFGSQFVAAVAWLSFRAHEPLRIFVGKFRFDARQAGNA</sequence>